<dbReference type="PANTHER" id="PTHR20854">
    <property type="entry name" value="INOSITOL MONOPHOSPHATASE"/>
    <property type="match status" value="1"/>
</dbReference>
<evidence type="ECO:0000256" key="1">
    <source>
        <dbReference type="ARBA" id="ARBA00009759"/>
    </source>
</evidence>
<dbReference type="SUPFAM" id="SSF56655">
    <property type="entry name" value="Carbohydrate phosphatase"/>
    <property type="match status" value="1"/>
</dbReference>
<dbReference type="GO" id="GO:0046872">
    <property type="term" value="F:metal ion binding"/>
    <property type="evidence" value="ECO:0007669"/>
    <property type="project" value="UniProtKB-KW"/>
</dbReference>
<evidence type="ECO:0000313" key="7">
    <source>
        <dbReference type="Proteomes" id="UP000483035"/>
    </source>
</evidence>
<dbReference type="GO" id="GO:0007165">
    <property type="term" value="P:signal transduction"/>
    <property type="evidence" value="ECO:0007669"/>
    <property type="project" value="TreeGrafter"/>
</dbReference>
<sequence>MGHFKGLSLFDVEAKGPLDLVTAADRDVERFICDQLSLAFPEDGVFGEEGSTIKSKSGRVWVIDPIDGTFNFVRGSDGWGISIGLLEQGVPTFGVVNTPARRELFAGGQGHPPSLNGNALAALRPFNRGCAAVGLGIHPKVPTEEGLDLLRQVTSDLKIAFRVTGSSVISLIDIAKGSVDGYIGRGIPSWDILGMLPCLHQLGIQTTINWQAEGLATELDFVCGTPEIIEMAKALD</sequence>
<dbReference type="PANTHER" id="PTHR20854:SF4">
    <property type="entry name" value="INOSITOL-1-MONOPHOSPHATASE-RELATED"/>
    <property type="match status" value="1"/>
</dbReference>
<evidence type="ECO:0000256" key="4">
    <source>
        <dbReference type="ARBA" id="ARBA00022842"/>
    </source>
</evidence>
<comment type="similarity">
    <text evidence="1">Belongs to the inositol monophosphatase superfamily.</text>
</comment>
<feature type="binding site" evidence="5">
    <location>
        <position position="48"/>
    </location>
    <ligand>
        <name>Mg(2+)</name>
        <dbReference type="ChEBI" id="CHEBI:18420"/>
        <label>1</label>
        <note>catalytic</note>
    </ligand>
</feature>
<keyword evidence="4 5" id="KW-0460">Magnesium</keyword>
<protein>
    <submittedName>
        <fullName evidence="6">Inositol monophosphatase</fullName>
    </submittedName>
</protein>
<feature type="binding site" evidence="5">
    <location>
        <position position="66"/>
    </location>
    <ligand>
        <name>Mg(2+)</name>
        <dbReference type="ChEBI" id="CHEBI:18420"/>
        <label>1</label>
        <note>catalytic</note>
    </ligand>
</feature>
<name>A0A6L9UGC0_9HYPH</name>
<dbReference type="InterPro" id="IPR020583">
    <property type="entry name" value="Inositol_monoP_metal-BS"/>
</dbReference>
<evidence type="ECO:0000313" key="6">
    <source>
        <dbReference type="EMBL" id="NEI74371.1"/>
    </source>
</evidence>
<dbReference type="PROSITE" id="PS00629">
    <property type="entry name" value="IMP_1"/>
    <property type="match status" value="1"/>
</dbReference>
<feature type="binding site" evidence="5">
    <location>
        <position position="191"/>
    </location>
    <ligand>
        <name>Mg(2+)</name>
        <dbReference type="ChEBI" id="CHEBI:18420"/>
        <label>1</label>
        <note>catalytic</note>
    </ligand>
</feature>
<gene>
    <name evidence="6" type="ORF">GR212_32985</name>
</gene>
<dbReference type="PRINTS" id="PR00377">
    <property type="entry name" value="IMPHPHTASES"/>
</dbReference>
<dbReference type="InterPro" id="IPR000760">
    <property type="entry name" value="Inositol_monophosphatase-like"/>
</dbReference>
<keyword evidence="3" id="KW-0378">Hydrolase</keyword>
<proteinExistence type="inferred from homology"/>
<comment type="caution">
    <text evidence="6">The sequence shown here is derived from an EMBL/GenBank/DDBJ whole genome shotgun (WGS) entry which is preliminary data.</text>
</comment>
<evidence type="ECO:0000256" key="5">
    <source>
        <dbReference type="PIRSR" id="PIRSR600760-2"/>
    </source>
</evidence>
<dbReference type="Pfam" id="PF00459">
    <property type="entry name" value="Inositol_P"/>
    <property type="match status" value="1"/>
</dbReference>
<organism evidence="6 7">
    <name type="scientific">Rhizobium lusitanum</name>
    <dbReference type="NCBI Taxonomy" id="293958"/>
    <lineage>
        <taxon>Bacteria</taxon>
        <taxon>Pseudomonadati</taxon>
        <taxon>Pseudomonadota</taxon>
        <taxon>Alphaproteobacteria</taxon>
        <taxon>Hyphomicrobiales</taxon>
        <taxon>Rhizobiaceae</taxon>
        <taxon>Rhizobium/Agrobacterium group</taxon>
        <taxon>Rhizobium</taxon>
    </lineage>
</organism>
<feature type="binding site" evidence="5">
    <location>
        <position position="64"/>
    </location>
    <ligand>
        <name>Mg(2+)</name>
        <dbReference type="ChEBI" id="CHEBI:18420"/>
        <label>1</label>
        <note>catalytic</note>
    </ligand>
</feature>
<dbReference type="AlphaFoldDB" id="A0A6L9UGC0"/>
<evidence type="ECO:0000256" key="2">
    <source>
        <dbReference type="ARBA" id="ARBA00022723"/>
    </source>
</evidence>
<keyword evidence="2 5" id="KW-0479">Metal-binding</keyword>
<dbReference type="GO" id="GO:0008934">
    <property type="term" value="F:inositol monophosphate 1-phosphatase activity"/>
    <property type="evidence" value="ECO:0007669"/>
    <property type="project" value="TreeGrafter"/>
</dbReference>
<evidence type="ECO:0000256" key="3">
    <source>
        <dbReference type="ARBA" id="ARBA00022801"/>
    </source>
</evidence>
<dbReference type="Proteomes" id="UP000483035">
    <property type="component" value="Unassembled WGS sequence"/>
</dbReference>
<dbReference type="Gene3D" id="3.30.540.10">
    <property type="entry name" value="Fructose-1,6-Bisphosphatase, subunit A, domain 1"/>
    <property type="match status" value="1"/>
</dbReference>
<reference evidence="6 7" key="1">
    <citation type="submission" date="2019-12" db="EMBL/GenBank/DDBJ databases">
        <title>Rhizobium genotypes associated with high levels of biological nitrogen fixation by grain legumes in a temperate-maritime cropping system.</title>
        <authorList>
            <person name="Maluk M."/>
            <person name="Francesc Ferrando Molina F."/>
            <person name="Lopez Del Egido L."/>
            <person name="Lafos M."/>
            <person name="Langarica-Fuentes A."/>
            <person name="Gebre Yohannes G."/>
            <person name="Young M.W."/>
            <person name="Martin P."/>
            <person name="Gantlett R."/>
            <person name="Kenicer G."/>
            <person name="Hawes C."/>
            <person name="Begg G.S."/>
            <person name="Quilliam R.S."/>
            <person name="Squire G.R."/>
            <person name="Poole P.S."/>
            <person name="Young P.W."/>
            <person name="Iannetta P.M."/>
            <person name="James E.K."/>
        </authorList>
    </citation>
    <scope>NUCLEOTIDE SEQUENCE [LARGE SCALE GENOMIC DNA]</scope>
    <source>
        <strain evidence="6 7">JHI1118</strain>
    </source>
</reference>
<dbReference type="EMBL" id="WUEY01000029">
    <property type="protein sequence ID" value="NEI74371.1"/>
    <property type="molecule type" value="Genomic_DNA"/>
</dbReference>
<dbReference type="GO" id="GO:0006020">
    <property type="term" value="P:inositol metabolic process"/>
    <property type="evidence" value="ECO:0007669"/>
    <property type="project" value="TreeGrafter"/>
</dbReference>
<accession>A0A6L9UGC0</accession>
<comment type="cofactor">
    <cofactor evidence="5">
        <name>Mg(2+)</name>
        <dbReference type="ChEBI" id="CHEBI:18420"/>
    </cofactor>
</comment>
<dbReference type="Gene3D" id="3.40.190.80">
    <property type="match status" value="1"/>
</dbReference>
<feature type="binding site" evidence="5">
    <location>
        <position position="67"/>
    </location>
    <ligand>
        <name>Mg(2+)</name>
        <dbReference type="ChEBI" id="CHEBI:18420"/>
        <label>1</label>
        <note>catalytic</note>
    </ligand>
</feature>